<dbReference type="HOGENOM" id="CLU_000288_6_0_1"/>
<accession>A0A0C9UI10</accession>
<evidence type="ECO:0000313" key="5">
    <source>
        <dbReference type="EMBL" id="KIJ25026.1"/>
    </source>
</evidence>
<dbReference type="InterPro" id="IPR055442">
    <property type="entry name" value="Beta-prop_EML-like_2nd"/>
</dbReference>
<dbReference type="InterPro" id="IPR001680">
    <property type="entry name" value="WD40_rpt"/>
</dbReference>
<evidence type="ECO:0000256" key="3">
    <source>
        <dbReference type="PROSITE-ProRule" id="PRU00221"/>
    </source>
</evidence>
<dbReference type="PROSITE" id="PS50837">
    <property type="entry name" value="NACHT"/>
    <property type="match status" value="1"/>
</dbReference>
<dbReference type="Gene3D" id="2.130.10.10">
    <property type="entry name" value="YVTN repeat-like/Quinoprotein amine dehydrogenase"/>
    <property type="match status" value="2"/>
</dbReference>
<dbReference type="OrthoDB" id="3027122at2759"/>
<dbReference type="InterPro" id="IPR020472">
    <property type="entry name" value="WD40_PAC1"/>
</dbReference>
<evidence type="ECO:0000313" key="6">
    <source>
        <dbReference type="Proteomes" id="UP000054279"/>
    </source>
</evidence>
<feature type="non-terminal residue" evidence="5">
    <location>
        <position position="744"/>
    </location>
</feature>
<dbReference type="InterPro" id="IPR056884">
    <property type="entry name" value="NPHP3-like_N"/>
</dbReference>
<evidence type="ECO:0000256" key="2">
    <source>
        <dbReference type="ARBA" id="ARBA00022737"/>
    </source>
</evidence>
<dbReference type="Proteomes" id="UP000054279">
    <property type="component" value="Unassembled WGS sequence"/>
</dbReference>
<dbReference type="Pfam" id="PF24883">
    <property type="entry name" value="NPHP3_N"/>
    <property type="match status" value="1"/>
</dbReference>
<dbReference type="PRINTS" id="PR00320">
    <property type="entry name" value="GPROTEINBRPT"/>
</dbReference>
<reference evidence="5 6" key="1">
    <citation type="submission" date="2014-06" db="EMBL/GenBank/DDBJ databases">
        <title>Evolutionary Origins and Diversification of the Mycorrhizal Mutualists.</title>
        <authorList>
            <consortium name="DOE Joint Genome Institute"/>
            <consortium name="Mycorrhizal Genomics Consortium"/>
            <person name="Kohler A."/>
            <person name="Kuo A."/>
            <person name="Nagy L.G."/>
            <person name="Floudas D."/>
            <person name="Copeland A."/>
            <person name="Barry K.W."/>
            <person name="Cichocki N."/>
            <person name="Veneault-Fourrey C."/>
            <person name="LaButti K."/>
            <person name="Lindquist E.A."/>
            <person name="Lipzen A."/>
            <person name="Lundell T."/>
            <person name="Morin E."/>
            <person name="Murat C."/>
            <person name="Riley R."/>
            <person name="Ohm R."/>
            <person name="Sun H."/>
            <person name="Tunlid A."/>
            <person name="Henrissat B."/>
            <person name="Grigoriev I.V."/>
            <person name="Hibbett D.S."/>
            <person name="Martin F."/>
        </authorList>
    </citation>
    <scope>NUCLEOTIDE SEQUENCE [LARGE SCALE GENOMIC DNA]</scope>
    <source>
        <strain evidence="5 6">SS14</strain>
    </source>
</reference>
<feature type="domain" description="NACHT" evidence="4">
    <location>
        <begin position="28"/>
        <end position="177"/>
    </location>
</feature>
<dbReference type="InterPro" id="IPR036322">
    <property type="entry name" value="WD40_repeat_dom_sf"/>
</dbReference>
<dbReference type="SUPFAM" id="SSF50978">
    <property type="entry name" value="WD40 repeat-like"/>
    <property type="match status" value="1"/>
</dbReference>
<dbReference type="AlphaFoldDB" id="A0A0C9UI10"/>
<dbReference type="InterPro" id="IPR015943">
    <property type="entry name" value="WD40/YVTN_repeat-like_dom_sf"/>
</dbReference>
<feature type="repeat" description="WD" evidence="3">
    <location>
        <begin position="654"/>
        <end position="695"/>
    </location>
</feature>
<sequence>DRQACMDGTRVSLLGDLLAWATDANSHRICWLNGLAGTGKTTVTESFCRILARKEMLGASFFCSRGNEARRNVRNIIPFLAKILACMLPSYRQELVTVLSTHRDPRGLNLQDQYQYLIVEPLNTISGVRSEPLVLSVDALDECEDKDGTEELLRVILEASLHFPLKFFLTGRPESALRQGFQVDNFGHNHKHCQLHDIERHLVEADICMYLSKQLEILKNKKGKDKDWPTDEVNALIKRSGTLFIFAATAIKFLSDAKGNPTERLGKLAKLNNDSIEATRSIDSLYELVLSEAFQVDDDEQSRVKDSLVTAVCAHTSLPVSSYSVLLGIELDNVHTALAALHSVVHISNHADPIVSVYHASFPDYLTSSKRSGNQSWYFALEEGHLTLATKCLELMNMQLDFNIVKLTTSYFSNDEQPSAPFVAPPMAYACTGWGNHLFHSTNDIITKEHTLFERIDTFLQTKFLYWLEVLSVLKNVQYASTLLLTIDKVCTLLLDKTLQTICKDFIEFISNFRGVIEYNAAHIYLSALAFVHPTSKVAELYHLHFPNLLAVHGRNVMVTRQYELLLFRGHTDSVWSVAFSPDGKYIVSGSGDHTICLWSVETGEAVGEPYQGHTDSVWSVAFSPDGKYIVSGSDDNTIHLWSVETGKAVVKPYQGHTDSVLSVSFSPDGKYIVSGSYDKTIHLWSVETGKAAVGEPYQGHTDSVRSVAFSLDGKYIVSGCEGGTIRLWSVETREEIEESYQGH</sequence>
<dbReference type="PROSITE" id="PS50294">
    <property type="entry name" value="WD_REPEATS_REGION"/>
    <property type="match status" value="4"/>
</dbReference>
<feature type="non-terminal residue" evidence="5">
    <location>
        <position position="1"/>
    </location>
</feature>
<organism evidence="5 6">
    <name type="scientific">Sphaerobolus stellatus (strain SS14)</name>
    <dbReference type="NCBI Taxonomy" id="990650"/>
    <lineage>
        <taxon>Eukaryota</taxon>
        <taxon>Fungi</taxon>
        <taxon>Dikarya</taxon>
        <taxon>Basidiomycota</taxon>
        <taxon>Agaricomycotina</taxon>
        <taxon>Agaricomycetes</taxon>
        <taxon>Phallomycetidae</taxon>
        <taxon>Geastrales</taxon>
        <taxon>Sphaerobolaceae</taxon>
        <taxon>Sphaerobolus</taxon>
    </lineage>
</organism>
<keyword evidence="2" id="KW-0677">Repeat</keyword>
<keyword evidence="6" id="KW-1185">Reference proteome</keyword>
<dbReference type="SMART" id="SM00320">
    <property type="entry name" value="WD40"/>
    <property type="match status" value="4"/>
</dbReference>
<keyword evidence="1 3" id="KW-0853">WD repeat</keyword>
<proteinExistence type="predicted"/>
<dbReference type="CDD" id="cd00200">
    <property type="entry name" value="WD40"/>
    <property type="match status" value="1"/>
</dbReference>
<dbReference type="PANTHER" id="PTHR19879:SF9">
    <property type="entry name" value="TRANSCRIPTION INITIATION FACTOR TFIID SUBUNIT 5"/>
    <property type="match status" value="1"/>
</dbReference>
<evidence type="ECO:0000259" key="4">
    <source>
        <dbReference type="PROSITE" id="PS50837"/>
    </source>
</evidence>
<protein>
    <recommendedName>
        <fullName evidence="4">NACHT domain-containing protein</fullName>
    </recommendedName>
</protein>
<name>A0A0C9UI10_SPHS4</name>
<gene>
    <name evidence="5" type="ORF">M422DRAFT_84447</name>
</gene>
<feature type="repeat" description="WD" evidence="3">
    <location>
        <begin position="698"/>
        <end position="739"/>
    </location>
</feature>
<dbReference type="PROSITE" id="PS50082">
    <property type="entry name" value="WD_REPEATS_2"/>
    <property type="match status" value="4"/>
</dbReference>
<dbReference type="Gene3D" id="3.40.50.300">
    <property type="entry name" value="P-loop containing nucleotide triphosphate hydrolases"/>
    <property type="match status" value="1"/>
</dbReference>
<dbReference type="SUPFAM" id="SSF52540">
    <property type="entry name" value="P-loop containing nucleoside triphosphate hydrolases"/>
    <property type="match status" value="1"/>
</dbReference>
<dbReference type="InterPro" id="IPR027417">
    <property type="entry name" value="P-loop_NTPase"/>
</dbReference>
<dbReference type="InterPro" id="IPR007111">
    <property type="entry name" value="NACHT_NTPase"/>
</dbReference>
<dbReference type="EMBL" id="KN837439">
    <property type="protein sequence ID" value="KIJ25026.1"/>
    <property type="molecule type" value="Genomic_DNA"/>
</dbReference>
<dbReference type="PANTHER" id="PTHR19879">
    <property type="entry name" value="TRANSCRIPTION INITIATION FACTOR TFIID"/>
    <property type="match status" value="1"/>
</dbReference>
<feature type="repeat" description="WD" evidence="3">
    <location>
        <begin position="611"/>
        <end position="652"/>
    </location>
</feature>
<dbReference type="Pfam" id="PF23414">
    <property type="entry name" value="Beta-prop_EML_2"/>
    <property type="match status" value="1"/>
</dbReference>
<feature type="repeat" description="WD" evidence="3">
    <location>
        <begin position="568"/>
        <end position="609"/>
    </location>
</feature>
<evidence type="ECO:0000256" key="1">
    <source>
        <dbReference type="ARBA" id="ARBA00022574"/>
    </source>
</evidence>